<name>A0A2T0V727_9MICO</name>
<dbReference type="Proteomes" id="UP000237983">
    <property type="component" value="Unassembled WGS sequence"/>
</dbReference>
<feature type="transmembrane region" description="Helical" evidence="1">
    <location>
        <begin position="53"/>
        <end position="75"/>
    </location>
</feature>
<dbReference type="EMBL" id="PVTL01000009">
    <property type="protein sequence ID" value="PRY65995.1"/>
    <property type="molecule type" value="Genomic_DNA"/>
</dbReference>
<accession>A0A2T0V727</accession>
<reference evidence="2 3" key="1">
    <citation type="submission" date="2018-03" db="EMBL/GenBank/DDBJ databases">
        <title>Genomic Encyclopedia of Type Strains, Phase III (KMG-III): the genomes of soil and plant-associated and newly described type strains.</title>
        <authorList>
            <person name="Whitman W."/>
        </authorList>
    </citation>
    <scope>NUCLEOTIDE SEQUENCE [LARGE SCALE GENOMIC DNA]</scope>
    <source>
        <strain evidence="2 3">CGMCC 1.12484</strain>
    </source>
</reference>
<keyword evidence="1" id="KW-0472">Membrane</keyword>
<evidence type="ECO:0000313" key="3">
    <source>
        <dbReference type="Proteomes" id="UP000237983"/>
    </source>
</evidence>
<keyword evidence="3" id="KW-1185">Reference proteome</keyword>
<dbReference type="AlphaFoldDB" id="A0A2T0V727"/>
<evidence type="ECO:0000256" key="1">
    <source>
        <dbReference type="SAM" id="Phobius"/>
    </source>
</evidence>
<gene>
    <name evidence="2" type="ORF">B0I08_109146</name>
</gene>
<evidence type="ECO:0000313" key="2">
    <source>
        <dbReference type="EMBL" id="PRY65995.1"/>
    </source>
</evidence>
<feature type="transmembrane region" description="Helical" evidence="1">
    <location>
        <begin position="25"/>
        <end position="46"/>
    </location>
</feature>
<comment type="caution">
    <text evidence="2">The sequence shown here is derived from an EMBL/GenBank/DDBJ whole genome shotgun (WGS) entry which is preliminary data.</text>
</comment>
<keyword evidence="1" id="KW-1133">Transmembrane helix</keyword>
<keyword evidence="1" id="KW-0812">Transmembrane</keyword>
<proteinExistence type="predicted"/>
<sequence length="95" mass="9699">MTDNGNIPTKQSDSDSRLPVRPGTIVWGGILLLVAAIAAAATVVDASIYTPRFILWAIVGFGGLLILAGAIGAVARISSGKAADDAAPHYEGHTD</sequence>
<organism evidence="2 3">
    <name type="scientific">Glaciihabitans tibetensis</name>
    <dbReference type="NCBI Taxonomy" id="1266600"/>
    <lineage>
        <taxon>Bacteria</taxon>
        <taxon>Bacillati</taxon>
        <taxon>Actinomycetota</taxon>
        <taxon>Actinomycetes</taxon>
        <taxon>Micrococcales</taxon>
        <taxon>Microbacteriaceae</taxon>
        <taxon>Glaciihabitans</taxon>
    </lineage>
</organism>
<protein>
    <submittedName>
        <fullName evidence="2">Uncharacterized protein DUF3995</fullName>
    </submittedName>
</protein>
<dbReference type="RefSeq" id="WP_106214538.1">
    <property type="nucleotide sequence ID" value="NZ_PVTL01000009.1"/>
</dbReference>